<sequence length="250" mass="27100">MAHLGAIVSGAIGNLVSFLVFFAPVTTFRQVYRRKTTAGFSSLPYVVALFSSALWIFYAHVKTDSHLLLSINSIGCAVEAVYIAVFVFYAPRRDKARTGFSILLGCAALGLVVGVSLKGLAPRHRVKFLGSVCLAFSLAVFVAPLSVIVKVVKTRSVEFLPINLSFCLALSAVAWFLYGFFTKDDFVMYPNVAGFVFSCIQVALYFWFRNPNKNNNPQNNDGAPLPPPPQPQNGGEPPGAQGEILELAAV</sequence>
<evidence type="ECO:0000256" key="7">
    <source>
        <dbReference type="ARBA" id="ARBA00022737"/>
    </source>
</evidence>
<evidence type="ECO:0000256" key="4">
    <source>
        <dbReference type="ARBA" id="ARBA00022475"/>
    </source>
</evidence>
<feature type="transmembrane region" description="Helical" evidence="12">
    <location>
        <begin position="128"/>
        <end position="152"/>
    </location>
</feature>
<dbReference type="PANTHER" id="PTHR10791:SF196">
    <property type="entry name" value="BIDIRECTIONAL SUGAR TRANSPORTER SWEET11"/>
    <property type="match status" value="1"/>
</dbReference>
<keyword evidence="4" id="KW-1003">Cell membrane</keyword>
<evidence type="ECO:0000256" key="8">
    <source>
        <dbReference type="ARBA" id="ARBA00022989"/>
    </source>
</evidence>
<evidence type="ECO:0000256" key="2">
    <source>
        <dbReference type="ARBA" id="ARBA00007809"/>
    </source>
</evidence>
<reference evidence="14" key="2">
    <citation type="submission" date="2021-12" db="EMBL/GenBank/DDBJ databases">
        <title>Resequencing data analysis of finger millet.</title>
        <authorList>
            <person name="Hatakeyama M."/>
            <person name="Aluri S."/>
            <person name="Balachadran M.T."/>
            <person name="Sivarajan S.R."/>
            <person name="Poveda L."/>
            <person name="Shimizu-Inatsugi R."/>
            <person name="Schlapbach R."/>
            <person name="Sreeman S.M."/>
            <person name="Shimizu K.K."/>
        </authorList>
    </citation>
    <scope>NUCLEOTIDE SEQUENCE</scope>
</reference>
<keyword evidence="9 12" id="KW-0472">Membrane</keyword>
<comment type="subcellular location">
    <subcellularLocation>
        <location evidence="1 12">Cell membrane</location>
        <topology evidence="1 12">Multi-pass membrane protein</topology>
    </subcellularLocation>
</comment>
<evidence type="ECO:0000256" key="11">
    <source>
        <dbReference type="ARBA" id="ARBA00038715"/>
    </source>
</evidence>
<dbReference type="InterPro" id="IPR047664">
    <property type="entry name" value="SWEET"/>
</dbReference>
<dbReference type="GO" id="GO:0051119">
    <property type="term" value="F:sugar transmembrane transporter activity"/>
    <property type="evidence" value="ECO:0007669"/>
    <property type="project" value="InterPro"/>
</dbReference>
<organism evidence="14 16">
    <name type="scientific">Eleusine coracana subsp. coracana</name>
    <dbReference type="NCBI Taxonomy" id="191504"/>
    <lineage>
        <taxon>Eukaryota</taxon>
        <taxon>Viridiplantae</taxon>
        <taxon>Streptophyta</taxon>
        <taxon>Embryophyta</taxon>
        <taxon>Tracheophyta</taxon>
        <taxon>Spermatophyta</taxon>
        <taxon>Magnoliopsida</taxon>
        <taxon>Liliopsida</taxon>
        <taxon>Poales</taxon>
        <taxon>Poaceae</taxon>
        <taxon>PACMAD clade</taxon>
        <taxon>Chloridoideae</taxon>
        <taxon>Cynodonteae</taxon>
        <taxon>Eleusininae</taxon>
        <taxon>Eleusine</taxon>
    </lineage>
</organism>
<feature type="transmembrane region" description="Helical" evidence="12">
    <location>
        <begin position="187"/>
        <end position="208"/>
    </location>
</feature>
<comment type="caution">
    <text evidence="14">The sequence shown here is derived from an EMBL/GenBank/DDBJ whole genome shotgun (WGS) entry which is preliminary data.</text>
</comment>
<keyword evidence="8 12" id="KW-1133">Transmembrane helix</keyword>
<dbReference type="EMBL" id="BQKI01000072">
    <property type="protein sequence ID" value="GJN15618.1"/>
    <property type="molecule type" value="Genomic_DNA"/>
</dbReference>
<keyword evidence="3 12" id="KW-0813">Transport</keyword>
<evidence type="ECO:0000256" key="13">
    <source>
        <dbReference type="SAM" id="MobiDB-lite"/>
    </source>
</evidence>
<feature type="compositionally biased region" description="Low complexity" evidence="13">
    <location>
        <begin position="232"/>
        <end position="241"/>
    </location>
</feature>
<dbReference type="FunFam" id="1.20.1280.290:FF:000001">
    <property type="entry name" value="Bidirectional sugar transporter SWEET"/>
    <property type="match status" value="1"/>
</dbReference>
<name>A0AAV5DZA3_ELECO</name>
<evidence type="ECO:0000313" key="14">
    <source>
        <dbReference type="EMBL" id="GJN15616.1"/>
    </source>
</evidence>
<comment type="function">
    <text evidence="12">Mediates both low-affinity uptake and efflux of sugar across the membrane.</text>
</comment>
<dbReference type="Gene3D" id="1.20.1280.290">
    <property type="match status" value="2"/>
</dbReference>
<keyword evidence="5 12" id="KW-0762">Sugar transport</keyword>
<feature type="transmembrane region" description="Helical" evidence="12">
    <location>
        <begin position="6"/>
        <end position="28"/>
    </location>
</feature>
<keyword evidence="7" id="KW-0677">Repeat</keyword>
<evidence type="ECO:0000256" key="3">
    <source>
        <dbReference type="ARBA" id="ARBA00022448"/>
    </source>
</evidence>
<accession>A0AAV5DZA3</accession>
<keyword evidence="6 12" id="KW-0812">Transmembrane</keyword>
<reference evidence="14" key="1">
    <citation type="journal article" date="2018" name="DNA Res.">
        <title>Multiple hybrid de novo genome assembly of finger millet, an orphan allotetraploid crop.</title>
        <authorList>
            <person name="Hatakeyama M."/>
            <person name="Aluri S."/>
            <person name="Balachadran M.T."/>
            <person name="Sivarajan S.R."/>
            <person name="Patrignani A."/>
            <person name="Gruter S."/>
            <person name="Poveda L."/>
            <person name="Shimizu-Inatsugi R."/>
            <person name="Baeten J."/>
            <person name="Francoijs K.J."/>
            <person name="Nataraja K.N."/>
            <person name="Reddy Y.A.N."/>
            <person name="Phadnis S."/>
            <person name="Ravikumar R.L."/>
            <person name="Schlapbach R."/>
            <person name="Sreeman S.M."/>
            <person name="Shimizu K.K."/>
        </authorList>
    </citation>
    <scope>NUCLEOTIDE SEQUENCE</scope>
</reference>
<feature type="transmembrane region" description="Helical" evidence="12">
    <location>
        <begin position="159"/>
        <end position="181"/>
    </location>
</feature>
<dbReference type="AlphaFoldDB" id="A0AAV5DZA3"/>
<comment type="similarity">
    <text evidence="2 12">Belongs to the SWEET sugar transporter family.</text>
</comment>
<evidence type="ECO:0000313" key="16">
    <source>
        <dbReference type="Proteomes" id="UP001054889"/>
    </source>
</evidence>
<protein>
    <recommendedName>
        <fullName evidence="12">Bidirectional sugar transporter SWEET</fullName>
    </recommendedName>
</protein>
<feature type="transmembrane region" description="Helical" evidence="12">
    <location>
        <begin position="40"/>
        <end position="61"/>
    </location>
</feature>
<comment type="function">
    <text evidence="10">Mediates both low-affinity uptake and efflux of sugar across the plasma membrane.</text>
</comment>
<keyword evidence="16" id="KW-1185">Reference proteome</keyword>
<proteinExistence type="inferred from homology"/>
<feature type="transmembrane region" description="Helical" evidence="12">
    <location>
        <begin position="102"/>
        <end position="122"/>
    </location>
</feature>
<dbReference type="PANTHER" id="PTHR10791">
    <property type="entry name" value="RAG1-ACTIVATING PROTEIN 1"/>
    <property type="match status" value="1"/>
</dbReference>
<dbReference type="FunFam" id="1.20.1280.290:FF:000003">
    <property type="entry name" value="Bidirectional sugar transporter SWEET"/>
    <property type="match status" value="1"/>
</dbReference>
<evidence type="ECO:0000256" key="10">
    <source>
        <dbReference type="ARBA" id="ARBA00037238"/>
    </source>
</evidence>
<dbReference type="EMBL" id="BQKI01000072">
    <property type="protein sequence ID" value="GJN15616.1"/>
    <property type="molecule type" value="Genomic_DNA"/>
</dbReference>
<dbReference type="Pfam" id="PF03083">
    <property type="entry name" value="MtN3_slv"/>
    <property type="match status" value="2"/>
</dbReference>
<dbReference type="GO" id="GO:0005886">
    <property type="term" value="C:plasma membrane"/>
    <property type="evidence" value="ECO:0007669"/>
    <property type="project" value="UniProtKB-SubCell"/>
</dbReference>
<feature type="region of interest" description="Disordered" evidence="13">
    <location>
        <begin position="216"/>
        <end position="241"/>
    </location>
</feature>
<evidence type="ECO:0000256" key="1">
    <source>
        <dbReference type="ARBA" id="ARBA00004651"/>
    </source>
</evidence>
<evidence type="ECO:0000256" key="12">
    <source>
        <dbReference type="RuleBase" id="RU910715"/>
    </source>
</evidence>
<feature type="transmembrane region" description="Helical" evidence="12">
    <location>
        <begin position="67"/>
        <end position="90"/>
    </location>
</feature>
<evidence type="ECO:0000256" key="9">
    <source>
        <dbReference type="ARBA" id="ARBA00023136"/>
    </source>
</evidence>
<dbReference type="Proteomes" id="UP001054889">
    <property type="component" value="Unassembled WGS sequence"/>
</dbReference>
<gene>
    <name evidence="14" type="primary">gb02546</name>
    <name evidence="15" type="synonym">gb02548</name>
    <name evidence="14" type="ORF">PR202_gb02546</name>
    <name evidence="15" type="ORF">PR202_gb02548</name>
</gene>
<comment type="subunit">
    <text evidence="11">Forms homooligomers and/or heterooligomers.</text>
</comment>
<evidence type="ECO:0000313" key="15">
    <source>
        <dbReference type="EMBL" id="GJN15618.1"/>
    </source>
</evidence>
<evidence type="ECO:0000256" key="6">
    <source>
        <dbReference type="ARBA" id="ARBA00022692"/>
    </source>
</evidence>
<dbReference type="InterPro" id="IPR004316">
    <property type="entry name" value="SWEET_rpt"/>
</dbReference>
<evidence type="ECO:0000256" key="5">
    <source>
        <dbReference type="ARBA" id="ARBA00022597"/>
    </source>
</evidence>